<dbReference type="InterPro" id="IPR032675">
    <property type="entry name" value="LRR_dom_sf"/>
</dbReference>
<keyword evidence="2" id="KW-1185">Reference proteome</keyword>
<evidence type="ECO:0000313" key="2">
    <source>
        <dbReference type="Proteomes" id="UP000009168"/>
    </source>
</evidence>
<name>Q228K3_TETTS</name>
<accession>Q228K3</accession>
<dbReference type="AlphaFoldDB" id="Q228K3"/>
<dbReference type="Gene3D" id="3.80.10.10">
    <property type="entry name" value="Ribonuclease Inhibitor"/>
    <property type="match status" value="2"/>
</dbReference>
<dbReference type="SUPFAM" id="SSF52047">
    <property type="entry name" value="RNI-like"/>
    <property type="match status" value="1"/>
</dbReference>
<organism evidence="1 2">
    <name type="scientific">Tetrahymena thermophila (strain SB210)</name>
    <dbReference type="NCBI Taxonomy" id="312017"/>
    <lineage>
        <taxon>Eukaryota</taxon>
        <taxon>Sar</taxon>
        <taxon>Alveolata</taxon>
        <taxon>Ciliophora</taxon>
        <taxon>Intramacronucleata</taxon>
        <taxon>Oligohymenophorea</taxon>
        <taxon>Hymenostomatida</taxon>
        <taxon>Tetrahymenina</taxon>
        <taxon>Tetrahymenidae</taxon>
        <taxon>Tetrahymena</taxon>
    </lineage>
</organism>
<sequence>MNQNTTEFDQLQSFVTSNLVDHQNLQLNFALLADEQNEVNQLSDGLAGCINLVDLKLFLRSSFIEKQNLTKIFSALIKCQSLTTLNVNLDGNLICDEGASALGLILSKCSNLTSLILELYRNQIKIKGANSLYSGISKCSKLVNLEIYLAFQQAEQILTEESHDQINQNTKDSLDFDLTQITNLTQLAIDFRYLKIGDEGLYQLGLILSQCKNMECLKMYIDQNGFSEECLPSFFIALSKCVKLTHLTLYMTLESCCQQSAFKVGQTISEQLNTQFLELWFQGDGNLQNLISGLSSSNSLLSLYLWLDEQSVLEDKYIQNIADALLKYKNLKNIKLLFYQEEKYEQQIKKLFVKLRKLKRLINFDIEIV</sequence>
<proteinExistence type="predicted"/>
<reference evidence="2" key="1">
    <citation type="journal article" date="2006" name="PLoS Biol.">
        <title>Macronuclear genome sequence of the ciliate Tetrahymena thermophila, a model eukaryote.</title>
        <authorList>
            <person name="Eisen J.A."/>
            <person name="Coyne R.S."/>
            <person name="Wu M."/>
            <person name="Wu D."/>
            <person name="Thiagarajan M."/>
            <person name="Wortman J.R."/>
            <person name="Badger J.H."/>
            <person name="Ren Q."/>
            <person name="Amedeo P."/>
            <person name="Jones K.M."/>
            <person name="Tallon L.J."/>
            <person name="Delcher A.L."/>
            <person name="Salzberg S.L."/>
            <person name="Silva J.C."/>
            <person name="Haas B.J."/>
            <person name="Majoros W.H."/>
            <person name="Farzad M."/>
            <person name="Carlton J.M."/>
            <person name="Smith R.K. Jr."/>
            <person name="Garg J."/>
            <person name="Pearlman R.E."/>
            <person name="Karrer K.M."/>
            <person name="Sun L."/>
            <person name="Manning G."/>
            <person name="Elde N.C."/>
            <person name="Turkewitz A.P."/>
            <person name="Asai D.J."/>
            <person name="Wilkes D.E."/>
            <person name="Wang Y."/>
            <person name="Cai H."/>
            <person name="Collins K."/>
            <person name="Stewart B.A."/>
            <person name="Lee S.R."/>
            <person name="Wilamowska K."/>
            <person name="Weinberg Z."/>
            <person name="Ruzzo W.L."/>
            <person name="Wloga D."/>
            <person name="Gaertig J."/>
            <person name="Frankel J."/>
            <person name="Tsao C.-C."/>
            <person name="Gorovsky M.A."/>
            <person name="Keeling P.J."/>
            <person name="Waller R.F."/>
            <person name="Patron N.J."/>
            <person name="Cherry J.M."/>
            <person name="Stover N.A."/>
            <person name="Krieger C.J."/>
            <person name="del Toro C."/>
            <person name="Ryder H.F."/>
            <person name="Williamson S.C."/>
            <person name="Barbeau R.A."/>
            <person name="Hamilton E.P."/>
            <person name="Orias E."/>
        </authorList>
    </citation>
    <scope>NUCLEOTIDE SEQUENCE [LARGE SCALE GENOMIC DNA]</scope>
    <source>
        <strain evidence="2">SB210</strain>
    </source>
</reference>
<gene>
    <name evidence="1" type="ORF">TTHERM_01546850</name>
</gene>
<dbReference type="InParanoid" id="Q228K3"/>
<dbReference type="RefSeq" id="XP_001029382.2">
    <property type="nucleotide sequence ID" value="XM_001029382.2"/>
</dbReference>
<dbReference type="Proteomes" id="UP000009168">
    <property type="component" value="Unassembled WGS sequence"/>
</dbReference>
<evidence type="ECO:0008006" key="3">
    <source>
        <dbReference type="Google" id="ProtNLM"/>
    </source>
</evidence>
<dbReference type="GeneID" id="7837570"/>
<protein>
    <recommendedName>
        <fullName evidence="3">Kinase domain protein</fullName>
    </recommendedName>
</protein>
<dbReference type="KEGG" id="tet:TTHERM_01546850"/>
<dbReference type="EMBL" id="GG662397">
    <property type="protein sequence ID" value="EAR81719.2"/>
    <property type="molecule type" value="Genomic_DNA"/>
</dbReference>
<evidence type="ECO:0000313" key="1">
    <source>
        <dbReference type="EMBL" id="EAR81719.2"/>
    </source>
</evidence>
<dbReference type="HOGENOM" id="CLU_820121_0_0_1"/>